<evidence type="ECO:0000256" key="2">
    <source>
        <dbReference type="PIRSR" id="PIRSR622684-1"/>
    </source>
</evidence>
<sequence length="711" mass="79026">MPLFNLFKTKTAANPEPNKATFTQPPDTAGLVVASELDKALEECKTTVLRIAKECRAKNRKFRDIEFDLENDREACLNGLTPLPDESYSPSDVRRVNQIFEKPQFFIDGADSNDIVQGALGDCWFLSALATMSTAAGLVEKFCVARDEEIGIYGFIFYKDDHWVHVIIDDLLYTAIPKFEELNSAEKSLYHNDKELYNKSARKGSQTLYFAKSGTDGETWVPLIEKAYAKLHGDYASLSGGWAAEGVGISSYIMTKDIMDVDKFWNEELLQANKDRLFGCSFQGLDGARSGDYQAKINGLIGNHAYSVLRAVEAKGKRFVVVRNPWGKSEWTGRWSDGSKEWTAEWLEILPLLGHVFGEDGEFIMEYSDWLDCWDQIDRTLLFDSKWITSSHWLRVISRPLPSAWTFGDVCFTITLPQPSFTIIVLSQLDYRYFNDLSGRWYWSFDFLLFKRGQTEPLAMSSQTPGRFYARSVNLELDLDAGDYVVHVRLDRIMRREKNWYEMNADNWDQRKLSRALTTRAQSRSIVSSTSQSKNLTIPVEALAGLNFTDMEKKAIEKAEAQKREAEAAALRANPPPPVITTTTTTTTTITTTAADGTKTVTTNDVVSEKPAAELAPVPVAADAPPATAEVDPAQAGETDAKPVEVPAPAPVISPFPPAGADVPEPDVSDDDVVFLGLRVYTDKAGGAATVGGQLRHEMEAAFAALGVKPQ</sequence>
<dbReference type="SUPFAM" id="SSF54001">
    <property type="entry name" value="Cysteine proteinases"/>
    <property type="match status" value="1"/>
</dbReference>
<dbReference type="AlphaFoldDB" id="A0AAD6YUU8"/>
<dbReference type="PRINTS" id="PR00704">
    <property type="entry name" value="CALPAIN"/>
</dbReference>
<dbReference type="GO" id="GO:0006508">
    <property type="term" value="P:proteolysis"/>
    <property type="evidence" value="ECO:0007669"/>
    <property type="project" value="UniProtKB-KW"/>
</dbReference>
<keyword evidence="6" id="KW-1185">Reference proteome</keyword>
<dbReference type="InterPro" id="IPR000169">
    <property type="entry name" value="Pept_cys_AS"/>
</dbReference>
<feature type="active site" evidence="2 3">
    <location>
        <position position="123"/>
    </location>
</feature>
<comment type="caution">
    <text evidence="5">The sequence shown here is derived from an EMBL/GenBank/DDBJ whole genome shotgun (WGS) entry which is preliminary data.</text>
</comment>
<evidence type="ECO:0000256" key="3">
    <source>
        <dbReference type="PROSITE-ProRule" id="PRU00239"/>
    </source>
</evidence>
<dbReference type="Proteomes" id="UP001219525">
    <property type="component" value="Unassembled WGS sequence"/>
</dbReference>
<keyword evidence="3" id="KW-0378">Hydrolase</keyword>
<dbReference type="InterPro" id="IPR038765">
    <property type="entry name" value="Papain-like_cys_pep_sf"/>
</dbReference>
<dbReference type="Gene3D" id="3.90.70.10">
    <property type="entry name" value="Cysteine proteinases"/>
    <property type="match status" value="1"/>
</dbReference>
<reference evidence="5" key="1">
    <citation type="submission" date="2023-03" db="EMBL/GenBank/DDBJ databases">
        <title>Massive genome expansion in bonnet fungi (Mycena s.s.) driven by repeated elements and novel gene families across ecological guilds.</title>
        <authorList>
            <consortium name="Lawrence Berkeley National Laboratory"/>
            <person name="Harder C.B."/>
            <person name="Miyauchi S."/>
            <person name="Viragh M."/>
            <person name="Kuo A."/>
            <person name="Thoen E."/>
            <person name="Andreopoulos B."/>
            <person name="Lu D."/>
            <person name="Skrede I."/>
            <person name="Drula E."/>
            <person name="Henrissat B."/>
            <person name="Morin E."/>
            <person name="Kohler A."/>
            <person name="Barry K."/>
            <person name="LaButti K."/>
            <person name="Morin E."/>
            <person name="Salamov A."/>
            <person name="Lipzen A."/>
            <person name="Mereny Z."/>
            <person name="Hegedus B."/>
            <person name="Baldrian P."/>
            <person name="Stursova M."/>
            <person name="Weitz H."/>
            <person name="Taylor A."/>
            <person name="Grigoriev I.V."/>
            <person name="Nagy L.G."/>
            <person name="Martin F."/>
            <person name="Kauserud H."/>
        </authorList>
    </citation>
    <scope>NUCLEOTIDE SEQUENCE</scope>
    <source>
        <strain evidence="5">9144</strain>
    </source>
</reference>
<feature type="active site" evidence="2 3">
    <location>
        <position position="304"/>
    </location>
</feature>
<dbReference type="InterPro" id="IPR022684">
    <property type="entry name" value="Calpain_cysteine_protease"/>
</dbReference>
<organism evidence="5 6">
    <name type="scientific">Mycena pura</name>
    <dbReference type="NCBI Taxonomy" id="153505"/>
    <lineage>
        <taxon>Eukaryota</taxon>
        <taxon>Fungi</taxon>
        <taxon>Dikarya</taxon>
        <taxon>Basidiomycota</taxon>
        <taxon>Agaricomycotina</taxon>
        <taxon>Agaricomycetes</taxon>
        <taxon>Agaricomycetidae</taxon>
        <taxon>Agaricales</taxon>
        <taxon>Marasmiineae</taxon>
        <taxon>Mycenaceae</taxon>
        <taxon>Mycena</taxon>
    </lineage>
</organism>
<feature type="active site" evidence="2 3">
    <location>
        <position position="324"/>
    </location>
</feature>
<keyword evidence="3" id="KW-0788">Thiol protease</keyword>
<dbReference type="PANTHER" id="PTHR10183:SF425">
    <property type="entry name" value="CALPAIN-5"/>
    <property type="match status" value="1"/>
</dbReference>
<dbReference type="PANTHER" id="PTHR10183">
    <property type="entry name" value="CALPAIN"/>
    <property type="match status" value="1"/>
</dbReference>
<dbReference type="GO" id="GO:0004198">
    <property type="term" value="F:calcium-dependent cysteine-type endopeptidase activity"/>
    <property type="evidence" value="ECO:0007669"/>
    <property type="project" value="InterPro"/>
</dbReference>
<gene>
    <name evidence="5" type="ORF">GGX14DRAFT_410225</name>
</gene>
<evidence type="ECO:0000313" key="5">
    <source>
        <dbReference type="EMBL" id="KAJ7230247.1"/>
    </source>
</evidence>
<dbReference type="PROSITE" id="PS50203">
    <property type="entry name" value="CALPAIN_CAT"/>
    <property type="match status" value="1"/>
</dbReference>
<keyword evidence="3" id="KW-0645">Protease</keyword>
<comment type="similarity">
    <text evidence="1">Belongs to the peptidase C2 family.</text>
</comment>
<dbReference type="PROSITE" id="PS00139">
    <property type="entry name" value="THIOL_PROTEASE_CYS"/>
    <property type="match status" value="1"/>
</dbReference>
<dbReference type="SMART" id="SM00230">
    <property type="entry name" value="CysPc"/>
    <property type="match status" value="1"/>
</dbReference>
<name>A0AAD6YUU8_9AGAR</name>
<evidence type="ECO:0000259" key="4">
    <source>
        <dbReference type="PROSITE" id="PS50203"/>
    </source>
</evidence>
<dbReference type="InterPro" id="IPR001300">
    <property type="entry name" value="Peptidase_C2_calpain_cat"/>
</dbReference>
<dbReference type="Pfam" id="PF00648">
    <property type="entry name" value="Peptidase_C2"/>
    <property type="match status" value="1"/>
</dbReference>
<dbReference type="EMBL" id="JARJCW010000001">
    <property type="protein sequence ID" value="KAJ7230247.1"/>
    <property type="molecule type" value="Genomic_DNA"/>
</dbReference>
<feature type="domain" description="Calpain catalytic" evidence="4">
    <location>
        <begin position="94"/>
        <end position="383"/>
    </location>
</feature>
<protein>
    <recommendedName>
        <fullName evidence="4">Calpain catalytic domain-containing protein</fullName>
    </recommendedName>
</protein>
<proteinExistence type="inferred from homology"/>
<evidence type="ECO:0000256" key="1">
    <source>
        <dbReference type="ARBA" id="ARBA00007623"/>
    </source>
</evidence>
<evidence type="ECO:0000313" key="6">
    <source>
        <dbReference type="Proteomes" id="UP001219525"/>
    </source>
</evidence>
<accession>A0AAD6YUU8</accession>